<dbReference type="AlphaFoldDB" id="A0A1F4XU57"/>
<evidence type="ECO:0000313" key="1">
    <source>
        <dbReference type="EMBL" id="OGC85118.1"/>
    </source>
</evidence>
<dbReference type="EMBL" id="MEWW01000003">
    <property type="protein sequence ID" value="OGC85118.1"/>
    <property type="molecule type" value="Genomic_DNA"/>
</dbReference>
<name>A0A1F4XU57_9BACT</name>
<proteinExistence type="predicted"/>
<organism evidence="1 2">
    <name type="scientific">Candidatus Adlerbacteria bacterium RIFCSPHIGHO2_12_FULL_53_18</name>
    <dbReference type="NCBI Taxonomy" id="1797242"/>
    <lineage>
        <taxon>Bacteria</taxon>
        <taxon>Candidatus Adleribacteriota</taxon>
    </lineage>
</organism>
<accession>A0A1F4XU57</accession>
<evidence type="ECO:0000313" key="2">
    <source>
        <dbReference type="Proteomes" id="UP000178091"/>
    </source>
</evidence>
<gene>
    <name evidence="1" type="ORF">A3F55_01710</name>
</gene>
<sequence>MINRKMAVEAKRREIRTELETWGREVLGLKLGERIEFSLRIKTYPITAPVNDKHPYDLAPNEFFTHKRLFKHELSPPMVTRIVNVFKNNEVRKNIMFPSIPYPTMSSLLTDFPSEVAMAKIVNIGKKTAEEVAKVIRASGLRIY</sequence>
<protein>
    <submittedName>
        <fullName evidence="1">Uncharacterized protein</fullName>
    </submittedName>
</protein>
<dbReference type="Proteomes" id="UP000178091">
    <property type="component" value="Unassembled WGS sequence"/>
</dbReference>
<comment type="caution">
    <text evidence="1">The sequence shown here is derived from an EMBL/GenBank/DDBJ whole genome shotgun (WGS) entry which is preliminary data.</text>
</comment>
<reference evidence="1 2" key="1">
    <citation type="journal article" date="2016" name="Nat. Commun.">
        <title>Thousands of microbial genomes shed light on interconnected biogeochemical processes in an aquifer system.</title>
        <authorList>
            <person name="Anantharaman K."/>
            <person name="Brown C.T."/>
            <person name="Hug L.A."/>
            <person name="Sharon I."/>
            <person name="Castelle C.J."/>
            <person name="Probst A.J."/>
            <person name="Thomas B.C."/>
            <person name="Singh A."/>
            <person name="Wilkins M.J."/>
            <person name="Karaoz U."/>
            <person name="Brodie E.L."/>
            <person name="Williams K.H."/>
            <person name="Hubbard S.S."/>
            <person name="Banfield J.F."/>
        </authorList>
    </citation>
    <scope>NUCLEOTIDE SEQUENCE [LARGE SCALE GENOMIC DNA]</scope>
</reference>